<dbReference type="EMBL" id="JALQCY010000002">
    <property type="protein sequence ID" value="MCK9793022.1"/>
    <property type="molecule type" value="Genomic_DNA"/>
</dbReference>
<organism evidence="2 3">
    <name type="scientific">Isoptericola peretonis</name>
    <dbReference type="NCBI Taxonomy" id="2918523"/>
    <lineage>
        <taxon>Bacteria</taxon>
        <taxon>Bacillati</taxon>
        <taxon>Actinomycetota</taxon>
        <taxon>Actinomycetes</taxon>
        <taxon>Micrococcales</taxon>
        <taxon>Promicromonosporaceae</taxon>
        <taxon>Isoptericola</taxon>
    </lineage>
</organism>
<keyword evidence="3" id="KW-1185">Reference proteome</keyword>
<dbReference type="InterPro" id="IPR036412">
    <property type="entry name" value="HAD-like_sf"/>
</dbReference>
<accession>A0ABT0J0K8</accession>
<dbReference type="Gene3D" id="3.40.50.1000">
    <property type="entry name" value="HAD superfamily/HAD-like"/>
    <property type="match status" value="1"/>
</dbReference>
<dbReference type="InterPro" id="IPR023214">
    <property type="entry name" value="HAD_sf"/>
</dbReference>
<dbReference type="GO" id="GO:0016787">
    <property type="term" value="F:hydrolase activity"/>
    <property type="evidence" value="ECO:0007669"/>
    <property type="project" value="UniProtKB-KW"/>
</dbReference>
<dbReference type="InterPro" id="IPR006439">
    <property type="entry name" value="HAD-SF_hydro_IA"/>
</dbReference>
<reference evidence="2 3" key="1">
    <citation type="submission" date="2022-02" db="EMBL/GenBank/DDBJ databases">
        <title>The car tank lid bacteriome: a reservoir of bacteria with potential in bioremediation of fuel.</title>
        <authorList>
            <person name="Vidal-Verdu A."/>
            <person name="Gomez-Martinez D."/>
            <person name="Latorre-Perez A."/>
            <person name="Pereto J."/>
            <person name="Porcar M."/>
        </authorList>
    </citation>
    <scope>NUCLEOTIDE SEQUENCE [LARGE SCALE GENOMIC DNA]</scope>
    <source>
        <strain evidence="2 3">4D.3</strain>
    </source>
</reference>
<dbReference type="PANTHER" id="PTHR43316">
    <property type="entry name" value="HYDROLASE, HALOACID DELAHOGENASE-RELATED"/>
    <property type="match status" value="1"/>
</dbReference>
<protein>
    <submittedName>
        <fullName evidence="2">HAD-IA family hydrolase</fullName>
    </submittedName>
</protein>
<sequence>MTPSARPVLVFDVLGTLVDQAGSLAAEVGEAAASDEAAARTVVTTWLARVAERERDVVDGRRAFASSHDLDREVLAGLAADGDLPAGAVEPLATAAERLRPWPDAAAGVERLARDFTVLGLSNASHRTLRALRDGAGLGWHRAISAEDAGTYKPASGLYAAAVAAAAGPADGSDDVVPVMVAAHAWDLRAAAAAGMRTAYVPRPDGDAPRDDDAFDLHAADLADLHARLMAGEPSPPVS</sequence>
<comment type="caution">
    <text evidence="2">The sequence shown here is derived from an EMBL/GenBank/DDBJ whole genome shotgun (WGS) entry which is preliminary data.</text>
</comment>
<dbReference type="Pfam" id="PF00702">
    <property type="entry name" value="Hydrolase"/>
    <property type="match status" value="1"/>
</dbReference>
<keyword evidence="1 2" id="KW-0378">Hydrolase</keyword>
<dbReference type="InterPro" id="IPR051540">
    <property type="entry name" value="S-2-haloacid_dehalogenase"/>
</dbReference>
<dbReference type="PANTHER" id="PTHR43316:SF3">
    <property type="entry name" value="HALOACID DEHALOGENASE, TYPE II (AFU_ORTHOLOGUE AFUA_2G07750)-RELATED"/>
    <property type="match status" value="1"/>
</dbReference>
<evidence type="ECO:0000313" key="3">
    <source>
        <dbReference type="Proteomes" id="UP001651050"/>
    </source>
</evidence>
<dbReference type="Gene3D" id="1.10.150.750">
    <property type="match status" value="1"/>
</dbReference>
<evidence type="ECO:0000256" key="1">
    <source>
        <dbReference type="ARBA" id="ARBA00022801"/>
    </source>
</evidence>
<dbReference type="SUPFAM" id="SSF56784">
    <property type="entry name" value="HAD-like"/>
    <property type="match status" value="1"/>
</dbReference>
<gene>
    <name evidence="2" type="ORF">M1843_04590</name>
</gene>
<proteinExistence type="predicted"/>
<dbReference type="NCBIfam" id="TIGR01493">
    <property type="entry name" value="HAD-SF-IA-v2"/>
    <property type="match status" value="1"/>
</dbReference>
<dbReference type="RefSeq" id="WP_416342893.1">
    <property type="nucleotide sequence ID" value="NZ_JALQCY010000002.1"/>
</dbReference>
<evidence type="ECO:0000313" key="2">
    <source>
        <dbReference type="EMBL" id="MCK9793022.1"/>
    </source>
</evidence>
<name>A0ABT0J0K8_9MICO</name>
<dbReference type="Proteomes" id="UP001651050">
    <property type="component" value="Unassembled WGS sequence"/>
</dbReference>